<accession>A0AAV4TX01</accession>
<evidence type="ECO:0000313" key="2">
    <source>
        <dbReference type="Proteomes" id="UP001054837"/>
    </source>
</evidence>
<name>A0AAV4TX01_9ARAC</name>
<proteinExistence type="predicted"/>
<dbReference type="Proteomes" id="UP001054837">
    <property type="component" value="Unassembled WGS sequence"/>
</dbReference>
<gene>
    <name evidence="1" type="ORF">CDAR_454651</name>
</gene>
<comment type="caution">
    <text evidence="1">The sequence shown here is derived from an EMBL/GenBank/DDBJ whole genome shotgun (WGS) entry which is preliminary data.</text>
</comment>
<keyword evidence="2" id="KW-1185">Reference proteome</keyword>
<organism evidence="1 2">
    <name type="scientific">Caerostris darwini</name>
    <dbReference type="NCBI Taxonomy" id="1538125"/>
    <lineage>
        <taxon>Eukaryota</taxon>
        <taxon>Metazoa</taxon>
        <taxon>Ecdysozoa</taxon>
        <taxon>Arthropoda</taxon>
        <taxon>Chelicerata</taxon>
        <taxon>Arachnida</taxon>
        <taxon>Araneae</taxon>
        <taxon>Araneomorphae</taxon>
        <taxon>Entelegynae</taxon>
        <taxon>Araneoidea</taxon>
        <taxon>Araneidae</taxon>
        <taxon>Caerostris</taxon>
    </lineage>
</organism>
<reference evidence="1 2" key="1">
    <citation type="submission" date="2021-06" db="EMBL/GenBank/DDBJ databases">
        <title>Caerostris darwini draft genome.</title>
        <authorList>
            <person name="Kono N."/>
            <person name="Arakawa K."/>
        </authorList>
    </citation>
    <scope>NUCLEOTIDE SEQUENCE [LARGE SCALE GENOMIC DNA]</scope>
</reference>
<dbReference type="AlphaFoldDB" id="A0AAV4TX01"/>
<protein>
    <submittedName>
        <fullName evidence="1">Uncharacterized protein</fullName>
    </submittedName>
</protein>
<evidence type="ECO:0000313" key="1">
    <source>
        <dbReference type="EMBL" id="GIY50429.1"/>
    </source>
</evidence>
<dbReference type="EMBL" id="BPLQ01010387">
    <property type="protein sequence ID" value="GIY50429.1"/>
    <property type="molecule type" value="Genomic_DNA"/>
</dbReference>
<sequence length="170" mass="18859">MIDKYRAHFLEAAHLEETSETNLGGGGIHGGVRKGMHIMPASRVLLANGHFKRVPTRQSLAKPECAWRIQKPFDLENDSPSTINREIWGIPEITTKVIPSEREKGRNPSAFPSNKRALYILLMSNRHRRGDTPNAITVLYPQADLMSPCAVTLSESGRLSSPELVDSCVT</sequence>